<dbReference type="InterPro" id="IPR005146">
    <property type="entry name" value="B3/B4_tRNA-bd"/>
</dbReference>
<dbReference type="RefSeq" id="WP_068143339.1">
    <property type="nucleotide sequence ID" value="NZ_JBHSCR010000014.1"/>
</dbReference>
<sequence length="213" mass="22583">MPQLSIDPRFQELGFAVHVGALDYDVAVRPSPPGLVTSIEDGAEMRLQELLGEAAASDPVIANVRAAFKACGKDPSRYRPSSESLTRRVIAGKPLYQVNNVVDSGNLVSLMTGIPIGIYDTAKIDGDMTLTIGAKGDTYEGIGRGPINLEGLPVLKDDKGPFGTPFSDSARTAVTEDTTHIVMVLFGLNIDIAHVEAAAEIGDTLITRFCAPD</sequence>
<dbReference type="SMART" id="SM00873">
    <property type="entry name" value="B3_4"/>
    <property type="match status" value="1"/>
</dbReference>
<reference evidence="3" key="1">
    <citation type="journal article" date="2019" name="Int. J. Syst. Evol. Microbiol.">
        <title>The Global Catalogue of Microorganisms (GCM) 10K type strain sequencing project: providing services to taxonomists for standard genome sequencing and annotation.</title>
        <authorList>
            <consortium name="The Broad Institute Genomics Platform"/>
            <consortium name="The Broad Institute Genome Sequencing Center for Infectious Disease"/>
            <person name="Wu L."/>
            <person name="Ma J."/>
        </authorList>
    </citation>
    <scope>NUCLEOTIDE SEQUENCE [LARGE SCALE GENOMIC DNA]</scope>
    <source>
        <strain evidence="3">CGMCC 1.15304</strain>
    </source>
</reference>
<dbReference type="Pfam" id="PF03483">
    <property type="entry name" value="B3_4"/>
    <property type="match status" value="1"/>
</dbReference>
<dbReference type="EMBL" id="JBHSCR010000014">
    <property type="protein sequence ID" value="MFC4348789.1"/>
    <property type="molecule type" value="Genomic_DNA"/>
</dbReference>
<dbReference type="InterPro" id="IPR020825">
    <property type="entry name" value="Phe-tRNA_synthase-like_B3/B4"/>
</dbReference>
<dbReference type="SUPFAM" id="SSF56037">
    <property type="entry name" value="PheT/TilS domain"/>
    <property type="match status" value="1"/>
</dbReference>
<evidence type="ECO:0000259" key="1">
    <source>
        <dbReference type="SMART" id="SM00873"/>
    </source>
</evidence>
<dbReference type="Gene3D" id="3.50.40.10">
    <property type="entry name" value="Phenylalanyl-trna Synthetase, Chain B, domain 3"/>
    <property type="match status" value="1"/>
</dbReference>
<evidence type="ECO:0000313" key="2">
    <source>
        <dbReference type="EMBL" id="MFC4348789.1"/>
    </source>
</evidence>
<keyword evidence="3" id="KW-1185">Reference proteome</keyword>
<feature type="domain" description="B3/B4 tRNA-binding" evidence="1">
    <location>
        <begin position="62"/>
        <end position="211"/>
    </location>
</feature>
<dbReference type="PANTHER" id="PTHR39209:SF2">
    <property type="entry name" value="CYTOPLASMIC PROTEIN"/>
    <property type="match status" value="1"/>
</dbReference>
<name>A0ABV8UC65_9PROT</name>
<comment type="caution">
    <text evidence="2">The sequence shown here is derived from an EMBL/GenBank/DDBJ whole genome shotgun (WGS) entry which is preliminary data.</text>
</comment>
<protein>
    <submittedName>
        <fullName evidence="2">B3/4 domain-containing protein</fullName>
    </submittedName>
</protein>
<accession>A0ABV8UC65</accession>
<dbReference type="Proteomes" id="UP001595776">
    <property type="component" value="Unassembled WGS sequence"/>
</dbReference>
<evidence type="ECO:0000313" key="3">
    <source>
        <dbReference type="Proteomes" id="UP001595776"/>
    </source>
</evidence>
<proteinExistence type="predicted"/>
<dbReference type="PANTHER" id="PTHR39209">
    <property type="match status" value="1"/>
</dbReference>
<organism evidence="2 3">
    <name type="scientific">Kordiimonas lipolytica</name>
    <dbReference type="NCBI Taxonomy" id="1662421"/>
    <lineage>
        <taxon>Bacteria</taxon>
        <taxon>Pseudomonadati</taxon>
        <taxon>Pseudomonadota</taxon>
        <taxon>Alphaproteobacteria</taxon>
        <taxon>Kordiimonadales</taxon>
        <taxon>Kordiimonadaceae</taxon>
        <taxon>Kordiimonas</taxon>
    </lineage>
</organism>
<gene>
    <name evidence="2" type="ORF">ACFO5Q_13125</name>
</gene>